<name>A0ABP8MYC7_9BACT</name>
<protein>
    <recommendedName>
        <fullName evidence="4">Outer membrane protein beta-barrel domain-containing protein</fullName>
    </recommendedName>
</protein>
<accession>A0ABP8MYC7</accession>
<dbReference type="EMBL" id="BAABEZ010000022">
    <property type="protein sequence ID" value="GAA4456802.1"/>
    <property type="molecule type" value="Genomic_DNA"/>
</dbReference>
<organism evidence="2 3">
    <name type="scientific">Rurimicrobium arvi</name>
    <dbReference type="NCBI Taxonomy" id="2049916"/>
    <lineage>
        <taxon>Bacteria</taxon>
        <taxon>Pseudomonadati</taxon>
        <taxon>Bacteroidota</taxon>
        <taxon>Chitinophagia</taxon>
        <taxon>Chitinophagales</taxon>
        <taxon>Chitinophagaceae</taxon>
        <taxon>Rurimicrobium</taxon>
    </lineage>
</organism>
<dbReference type="Proteomes" id="UP001501410">
    <property type="component" value="Unassembled WGS sequence"/>
</dbReference>
<proteinExistence type="predicted"/>
<comment type="caution">
    <text evidence="2">The sequence shown here is derived from an EMBL/GenBank/DDBJ whole genome shotgun (WGS) entry which is preliminary data.</text>
</comment>
<evidence type="ECO:0008006" key="4">
    <source>
        <dbReference type="Google" id="ProtNLM"/>
    </source>
</evidence>
<gene>
    <name evidence="2" type="ORF">GCM10023092_22610</name>
</gene>
<reference evidence="3" key="1">
    <citation type="journal article" date="2019" name="Int. J. Syst. Evol. Microbiol.">
        <title>The Global Catalogue of Microorganisms (GCM) 10K type strain sequencing project: providing services to taxonomists for standard genome sequencing and annotation.</title>
        <authorList>
            <consortium name="The Broad Institute Genomics Platform"/>
            <consortium name="The Broad Institute Genome Sequencing Center for Infectious Disease"/>
            <person name="Wu L."/>
            <person name="Ma J."/>
        </authorList>
    </citation>
    <scope>NUCLEOTIDE SEQUENCE [LARGE SCALE GENOMIC DNA]</scope>
    <source>
        <strain evidence="3">JCM 31921</strain>
    </source>
</reference>
<dbReference type="RefSeq" id="WP_344827032.1">
    <property type="nucleotide sequence ID" value="NZ_BAABEZ010000022.1"/>
</dbReference>
<feature type="region of interest" description="Disordered" evidence="1">
    <location>
        <begin position="126"/>
        <end position="151"/>
    </location>
</feature>
<feature type="compositionally biased region" description="Polar residues" evidence="1">
    <location>
        <begin position="126"/>
        <end position="139"/>
    </location>
</feature>
<evidence type="ECO:0000256" key="1">
    <source>
        <dbReference type="SAM" id="MobiDB-lite"/>
    </source>
</evidence>
<sequence>MNRDELEQWMKDSLDKQEFVPSEASWERVRLAMDKPAQKDRKKALLLLLPSHKRFRIAASVLLLTALGGVLYYVAEDRKNNNVPGVITVSQPKYKHQTPQQAQAVQAPVTIAQPLVQAAPRILQHTQSPAQATTTTGNEQPAKDNLNPVNPVTATDIDTLKPTWDMRAFATAQPVPTLQHTGREYSPDKDESAAFTLGVAAQLGKANVGSGRYQLGLVVHQRITEKLYAEGTVAVASTAVNYVERNEYPAITANLGTANSLSNKPVDVQYGNNVYAAGITPALGYRITRKLSLSCGFSLYRNLNPSVSLKDEAHIDPAVVSNNLLQEKQSLGNWDAGMTGNAAYTVGKRLALHIQYRQGLSTYMYVNRQEIRNSGVNVGFNYVFHE</sequence>
<evidence type="ECO:0000313" key="2">
    <source>
        <dbReference type="EMBL" id="GAA4456802.1"/>
    </source>
</evidence>
<keyword evidence="3" id="KW-1185">Reference proteome</keyword>
<evidence type="ECO:0000313" key="3">
    <source>
        <dbReference type="Proteomes" id="UP001501410"/>
    </source>
</evidence>